<evidence type="ECO:0000256" key="6">
    <source>
        <dbReference type="ARBA" id="ARBA00023098"/>
    </source>
</evidence>
<dbReference type="InterPro" id="IPR029069">
    <property type="entry name" value="HotDog_dom_sf"/>
</dbReference>
<dbReference type="AlphaFoldDB" id="A0A0R1WQS2"/>
<feature type="domain" description="Acyl-ACP thioesterase N-terminal hotdog" evidence="8">
    <location>
        <begin position="10"/>
        <end position="138"/>
    </location>
</feature>
<keyword evidence="3" id="KW-0378">Hydrolase</keyword>
<keyword evidence="2" id="KW-0444">Lipid biosynthesis</keyword>
<dbReference type="GO" id="GO:0000036">
    <property type="term" value="F:acyl carrier activity"/>
    <property type="evidence" value="ECO:0007669"/>
    <property type="project" value="TreeGrafter"/>
</dbReference>
<evidence type="ECO:0000259" key="8">
    <source>
        <dbReference type="Pfam" id="PF01643"/>
    </source>
</evidence>
<evidence type="ECO:0000313" key="11">
    <source>
        <dbReference type="Proteomes" id="UP000050973"/>
    </source>
</evidence>
<evidence type="ECO:0000256" key="3">
    <source>
        <dbReference type="ARBA" id="ARBA00022801"/>
    </source>
</evidence>
<dbReference type="Gene3D" id="3.10.129.10">
    <property type="entry name" value="Hotdog Thioesterase"/>
    <property type="match status" value="1"/>
</dbReference>
<dbReference type="EMBL" id="AZGE01000002">
    <property type="protein sequence ID" value="KRM16700.1"/>
    <property type="molecule type" value="Genomic_DNA"/>
</dbReference>
<keyword evidence="7" id="KW-0275">Fatty acid biosynthesis</keyword>
<comment type="similarity">
    <text evidence="1">Belongs to the acyl-ACP thioesterase family.</text>
</comment>
<keyword evidence="6" id="KW-0443">Lipid metabolism</keyword>
<dbReference type="InterPro" id="IPR002864">
    <property type="entry name" value="Acyl-ACP_thioesterase_NHD"/>
</dbReference>
<organism evidence="10 11">
    <name type="scientific">Limosilactobacillus oris DSM 4864</name>
    <dbReference type="NCBI Taxonomy" id="1423779"/>
    <lineage>
        <taxon>Bacteria</taxon>
        <taxon>Bacillati</taxon>
        <taxon>Bacillota</taxon>
        <taxon>Bacilli</taxon>
        <taxon>Lactobacillales</taxon>
        <taxon>Lactobacillaceae</taxon>
        <taxon>Limosilactobacillus</taxon>
    </lineage>
</organism>
<name>A0A0R1WQS2_9LACO</name>
<evidence type="ECO:0000256" key="4">
    <source>
        <dbReference type="ARBA" id="ARBA00022832"/>
    </source>
</evidence>
<dbReference type="RefSeq" id="WP_004564548.1">
    <property type="nucleotide sequence ID" value="NZ_AZGE01000002.1"/>
</dbReference>
<proteinExistence type="inferred from homology"/>
<dbReference type="CDD" id="cd00586">
    <property type="entry name" value="4HBT"/>
    <property type="match status" value="1"/>
</dbReference>
<keyword evidence="4" id="KW-0276">Fatty acid metabolism</keyword>
<keyword evidence="5" id="KW-0809">Transit peptide</keyword>
<dbReference type="InterPro" id="IPR045023">
    <property type="entry name" value="FATA/B"/>
</dbReference>
<evidence type="ECO:0000256" key="7">
    <source>
        <dbReference type="ARBA" id="ARBA00023160"/>
    </source>
</evidence>
<gene>
    <name evidence="10" type="ORF">FC49_GL000803</name>
</gene>
<evidence type="ECO:0000259" key="9">
    <source>
        <dbReference type="Pfam" id="PF20791"/>
    </source>
</evidence>
<evidence type="ECO:0000256" key="1">
    <source>
        <dbReference type="ARBA" id="ARBA00006500"/>
    </source>
</evidence>
<evidence type="ECO:0000313" key="10">
    <source>
        <dbReference type="EMBL" id="KRM16700.1"/>
    </source>
</evidence>
<dbReference type="SUPFAM" id="SSF54637">
    <property type="entry name" value="Thioesterase/thiol ester dehydrase-isomerase"/>
    <property type="match status" value="2"/>
</dbReference>
<protein>
    <submittedName>
        <fullName evidence="10">Acyl-ACP thioesterase</fullName>
    </submittedName>
</protein>
<comment type="caution">
    <text evidence="10">The sequence shown here is derived from an EMBL/GenBank/DDBJ whole genome shotgun (WGS) entry which is preliminary data.</text>
</comment>
<evidence type="ECO:0000256" key="2">
    <source>
        <dbReference type="ARBA" id="ARBA00022516"/>
    </source>
</evidence>
<dbReference type="PANTHER" id="PTHR31727">
    <property type="entry name" value="OLEOYL-ACYL CARRIER PROTEIN THIOESTERASE 1, CHLOROPLASTIC"/>
    <property type="match status" value="1"/>
</dbReference>
<dbReference type="Pfam" id="PF01643">
    <property type="entry name" value="Acyl-ACP_TE"/>
    <property type="match status" value="1"/>
</dbReference>
<dbReference type="PANTHER" id="PTHR31727:SF6">
    <property type="entry name" value="OLEOYL-ACYL CARRIER PROTEIN THIOESTERASE 1, CHLOROPLASTIC"/>
    <property type="match status" value="1"/>
</dbReference>
<feature type="domain" description="Acyl-ACP thioesterase-like C-terminal" evidence="9">
    <location>
        <begin position="158"/>
        <end position="252"/>
    </location>
</feature>
<sequence>MTKLIQNANCYEMQHQLTYYECTDSGHPSMSMLLSMMTMVSDAHSIFVGLDRTAVDKSGGAWVIVGYEGQLAPHQPHFGEQVIIGTRALAYNQFFALREFWLSDLDHQQQYVHVKALFVMMDLKARRLMRIPAELITPFASPLKKRLPRLAKPEQLPTKYAARDYQVRYFDIDINHHVNNARYLDWMLDPLGPDFLRGHRPVAFRINYEAEVQEGATVESRYYLKRQEKGITTVHEIWAGGRCCTTAELEWQPV</sequence>
<dbReference type="InterPro" id="IPR049427">
    <property type="entry name" value="Acyl-ACP_TE_C"/>
</dbReference>
<reference evidence="10 11" key="1">
    <citation type="journal article" date="2015" name="Genome Announc.">
        <title>Expanding the biotechnology potential of lactobacilli through comparative genomics of 213 strains and associated genera.</title>
        <authorList>
            <person name="Sun Z."/>
            <person name="Harris H.M."/>
            <person name="McCann A."/>
            <person name="Guo C."/>
            <person name="Argimon S."/>
            <person name="Zhang W."/>
            <person name="Yang X."/>
            <person name="Jeffery I.B."/>
            <person name="Cooney J.C."/>
            <person name="Kagawa T.F."/>
            <person name="Liu W."/>
            <person name="Song Y."/>
            <person name="Salvetti E."/>
            <person name="Wrobel A."/>
            <person name="Rasinkangas P."/>
            <person name="Parkhill J."/>
            <person name="Rea M.C."/>
            <person name="O'Sullivan O."/>
            <person name="Ritari J."/>
            <person name="Douillard F.P."/>
            <person name="Paul Ross R."/>
            <person name="Yang R."/>
            <person name="Briner A.E."/>
            <person name="Felis G.E."/>
            <person name="de Vos W.M."/>
            <person name="Barrangou R."/>
            <person name="Klaenhammer T.R."/>
            <person name="Caufield P.W."/>
            <person name="Cui Y."/>
            <person name="Zhang H."/>
            <person name="O'Toole P.W."/>
        </authorList>
    </citation>
    <scope>NUCLEOTIDE SEQUENCE [LARGE SCALE GENOMIC DNA]</scope>
    <source>
        <strain evidence="10 11">DSM 4864</strain>
    </source>
</reference>
<dbReference type="GO" id="GO:0016297">
    <property type="term" value="F:fatty acyl-[ACP] hydrolase activity"/>
    <property type="evidence" value="ECO:0007669"/>
    <property type="project" value="InterPro"/>
</dbReference>
<evidence type="ECO:0000256" key="5">
    <source>
        <dbReference type="ARBA" id="ARBA00022946"/>
    </source>
</evidence>
<accession>A0A0R1WQS2</accession>
<dbReference type="Pfam" id="PF20791">
    <property type="entry name" value="Acyl-ACP_TE_C"/>
    <property type="match status" value="1"/>
</dbReference>
<dbReference type="Proteomes" id="UP000050973">
    <property type="component" value="Unassembled WGS sequence"/>
</dbReference>
<dbReference type="PATRIC" id="fig|1423779.3.peg.819"/>